<keyword evidence="2 5" id="KW-0812">Transmembrane</keyword>
<evidence type="ECO:0000256" key="1">
    <source>
        <dbReference type="ARBA" id="ARBA00004141"/>
    </source>
</evidence>
<comment type="subcellular location">
    <subcellularLocation>
        <location evidence="1">Membrane</location>
        <topology evidence="1">Multi-pass membrane protein</topology>
    </subcellularLocation>
</comment>
<evidence type="ECO:0000256" key="3">
    <source>
        <dbReference type="ARBA" id="ARBA00022989"/>
    </source>
</evidence>
<feature type="transmembrane region" description="Helical" evidence="5">
    <location>
        <begin position="106"/>
        <end position="128"/>
    </location>
</feature>
<dbReference type="EMBL" id="DXBS01000137">
    <property type="protein sequence ID" value="HIZ25298.1"/>
    <property type="molecule type" value="Genomic_DNA"/>
</dbReference>
<reference evidence="6" key="2">
    <citation type="submission" date="2021-04" db="EMBL/GenBank/DDBJ databases">
        <authorList>
            <person name="Gilroy R."/>
        </authorList>
    </citation>
    <scope>NUCLEOTIDE SEQUENCE</scope>
    <source>
        <strain evidence="6">CHK33-5263</strain>
    </source>
</reference>
<protein>
    <submittedName>
        <fullName evidence="6">Energy-coupling factor transporter transmembrane protein EcfT</fullName>
    </submittedName>
</protein>
<feature type="transmembrane region" description="Helical" evidence="5">
    <location>
        <begin position="148"/>
        <end position="167"/>
    </location>
</feature>
<dbReference type="AlphaFoldDB" id="A0A9D2DYB2"/>
<feature type="transmembrane region" description="Helical" evidence="5">
    <location>
        <begin position="69"/>
        <end position="86"/>
    </location>
</feature>
<sequence length="270" mass="30382">MKDVTFGQYYPRDSFVHRIDPRMKFLFLIAYIVAIFLATNFYGLAVCTAVLVVIIALARIPFGKVLRSIRGILVLLVFTALLNILFVDGETVYAQWWIFVITREGLLFAGLLSLRLVLLVLCSSMLTFTTTPVSLTDGVESLLTPLKWIKLPVHALALVMSIALRMIPVLMDEVDRIKNAQRARGADLDRGGLIYKIRTTIPILVPLVLSALRRADELGDAMDARCYMGDKHRTKYKKLHFTWRDLLAFLVGAALITGVVLLRIYLPAPF</sequence>
<evidence type="ECO:0000313" key="6">
    <source>
        <dbReference type="EMBL" id="HIZ25298.1"/>
    </source>
</evidence>
<dbReference type="PANTHER" id="PTHR33514:SF13">
    <property type="entry name" value="PROTEIN ABCI12, CHLOROPLASTIC"/>
    <property type="match status" value="1"/>
</dbReference>
<dbReference type="GO" id="GO:0005886">
    <property type="term" value="C:plasma membrane"/>
    <property type="evidence" value="ECO:0007669"/>
    <property type="project" value="TreeGrafter"/>
</dbReference>
<reference evidence="6" key="1">
    <citation type="journal article" date="2021" name="PeerJ">
        <title>Extensive microbial diversity within the chicken gut microbiome revealed by metagenomics and culture.</title>
        <authorList>
            <person name="Gilroy R."/>
            <person name="Ravi A."/>
            <person name="Getino M."/>
            <person name="Pursley I."/>
            <person name="Horton D.L."/>
            <person name="Alikhan N.F."/>
            <person name="Baker D."/>
            <person name="Gharbi K."/>
            <person name="Hall N."/>
            <person name="Watson M."/>
            <person name="Adriaenssens E.M."/>
            <person name="Foster-Nyarko E."/>
            <person name="Jarju S."/>
            <person name="Secka A."/>
            <person name="Antonio M."/>
            <person name="Oren A."/>
            <person name="Chaudhuri R.R."/>
            <person name="La Ragione R."/>
            <person name="Hildebrand F."/>
            <person name="Pallen M.J."/>
        </authorList>
    </citation>
    <scope>NUCLEOTIDE SEQUENCE</scope>
    <source>
        <strain evidence="6">CHK33-5263</strain>
    </source>
</reference>
<dbReference type="PANTHER" id="PTHR33514">
    <property type="entry name" value="PROTEIN ABCI12, CHLOROPLASTIC"/>
    <property type="match status" value="1"/>
</dbReference>
<organism evidence="6 7">
    <name type="scientific">Candidatus Gallimonas intestinigallinarum</name>
    <dbReference type="NCBI Taxonomy" id="2838604"/>
    <lineage>
        <taxon>Bacteria</taxon>
        <taxon>Bacillati</taxon>
        <taxon>Bacillota</taxon>
        <taxon>Clostridia</taxon>
        <taxon>Candidatus Gallimonas</taxon>
    </lineage>
</organism>
<dbReference type="Proteomes" id="UP000824044">
    <property type="component" value="Unassembled WGS sequence"/>
</dbReference>
<dbReference type="Pfam" id="PF02361">
    <property type="entry name" value="CbiQ"/>
    <property type="match status" value="1"/>
</dbReference>
<evidence type="ECO:0000256" key="5">
    <source>
        <dbReference type="SAM" id="Phobius"/>
    </source>
</evidence>
<evidence type="ECO:0000313" key="7">
    <source>
        <dbReference type="Proteomes" id="UP000824044"/>
    </source>
</evidence>
<dbReference type="InterPro" id="IPR003339">
    <property type="entry name" value="ABC/ECF_trnsptr_transmembrane"/>
</dbReference>
<evidence type="ECO:0000256" key="2">
    <source>
        <dbReference type="ARBA" id="ARBA00022692"/>
    </source>
</evidence>
<gene>
    <name evidence="6" type="ORF">H9812_07540</name>
</gene>
<feature type="transmembrane region" description="Helical" evidence="5">
    <location>
        <begin position="246"/>
        <end position="266"/>
    </location>
</feature>
<evidence type="ECO:0000256" key="4">
    <source>
        <dbReference type="ARBA" id="ARBA00023136"/>
    </source>
</evidence>
<dbReference type="CDD" id="cd16914">
    <property type="entry name" value="EcfT"/>
    <property type="match status" value="1"/>
</dbReference>
<feature type="transmembrane region" description="Helical" evidence="5">
    <location>
        <begin position="25"/>
        <end position="57"/>
    </location>
</feature>
<keyword evidence="3 5" id="KW-1133">Transmembrane helix</keyword>
<proteinExistence type="predicted"/>
<keyword evidence="4 5" id="KW-0472">Membrane</keyword>
<accession>A0A9D2DYB2</accession>
<comment type="caution">
    <text evidence="6">The sequence shown here is derived from an EMBL/GenBank/DDBJ whole genome shotgun (WGS) entry which is preliminary data.</text>
</comment>
<name>A0A9D2DYB2_9FIRM</name>